<organism evidence="2 3">
    <name type="scientific">Punica granatum</name>
    <name type="common">Pomegranate</name>
    <dbReference type="NCBI Taxonomy" id="22663"/>
    <lineage>
        <taxon>Eukaryota</taxon>
        <taxon>Viridiplantae</taxon>
        <taxon>Streptophyta</taxon>
        <taxon>Embryophyta</taxon>
        <taxon>Tracheophyta</taxon>
        <taxon>Spermatophyta</taxon>
        <taxon>Magnoliopsida</taxon>
        <taxon>eudicotyledons</taxon>
        <taxon>Gunneridae</taxon>
        <taxon>Pentapetalae</taxon>
        <taxon>rosids</taxon>
        <taxon>malvids</taxon>
        <taxon>Myrtales</taxon>
        <taxon>Lythraceae</taxon>
        <taxon>Punica</taxon>
    </lineage>
</organism>
<feature type="region of interest" description="Disordered" evidence="1">
    <location>
        <begin position="74"/>
        <end position="131"/>
    </location>
</feature>
<reference evidence="3" key="2">
    <citation type="submission" date="2025-08" db="UniProtKB">
        <authorList>
            <consortium name="RefSeq"/>
        </authorList>
    </citation>
    <scope>IDENTIFICATION</scope>
    <source>
        <tissue evidence="3">Leaf</tissue>
    </source>
</reference>
<evidence type="ECO:0000256" key="1">
    <source>
        <dbReference type="SAM" id="MobiDB-lite"/>
    </source>
</evidence>
<evidence type="ECO:0000313" key="3">
    <source>
        <dbReference type="RefSeq" id="XP_031379729.1"/>
    </source>
</evidence>
<protein>
    <submittedName>
        <fullName evidence="3">Uncharacterized protein LOC116194931 isoform X2</fullName>
    </submittedName>
</protein>
<dbReference type="Proteomes" id="UP000515151">
    <property type="component" value="Chromosome 1"/>
</dbReference>
<feature type="compositionally biased region" description="Polar residues" evidence="1">
    <location>
        <begin position="75"/>
        <end position="92"/>
    </location>
</feature>
<proteinExistence type="predicted"/>
<gene>
    <name evidence="3" type="primary">LOC116194931</name>
</gene>
<reference evidence="2" key="1">
    <citation type="journal article" date="2020" name="Plant Biotechnol. J.">
        <title>The pomegranate (Punica granatum L.) draft genome dissects genetic divergence between soft- and hard-seeded cultivars.</title>
        <authorList>
            <person name="Luo X."/>
            <person name="Li H."/>
            <person name="Wu Z."/>
            <person name="Yao W."/>
            <person name="Zhao P."/>
            <person name="Cao D."/>
            <person name="Yu H."/>
            <person name="Li K."/>
            <person name="Poudel K."/>
            <person name="Zhao D."/>
            <person name="Zhang F."/>
            <person name="Xia X."/>
            <person name="Chen L."/>
            <person name="Wang Q."/>
            <person name="Jing D."/>
            <person name="Cao S."/>
        </authorList>
    </citation>
    <scope>NUCLEOTIDE SEQUENCE [LARGE SCALE GENOMIC DNA]</scope>
    <source>
        <strain evidence="2">cv. Tunisia</strain>
    </source>
</reference>
<name>A0A6P8CBG9_PUNGR</name>
<accession>A0A6P8CBG9</accession>
<evidence type="ECO:0000313" key="2">
    <source>
        <dbReference type="Proteomes" id="UP000515151"/>
    </source>
</evidence>
<dbReference type="RefSeq" id="XP_031379729.1">
    <property type="nucleotide sequence ID" value="XM_031523869.1"/>
</dbReference>
<dbReference type="GeneID" id="116194931"/>
<keyword evidence="2" id="KW-1185">Reference proteome</keyword>
<dbReference type="AlphaFoldDB" id="A0A6P8CBG9"/>
<sequence length="131" mass="15007">MLIHQGKGSSKEKTVIVRVYVDRPIRIKGRALSPKHHHCWIVGRDQIQQHGVPVKGYSRKAELLQYCQLLRKSARSGQATPITQKPVSSHNGHQPLAKLKQREEEEEERQWICQEQNGSAGSREKLRRKGS</sequence>